<comment type="caution">
    <text evidence="2">The sequence shown here is derived from an EMBL/GenBank/DDBJ whole genome shotgun (WGS) entry which is preliminary data.</text>
</comment>
<evidence type="ECO:0000259" key="1">
    <source>
        <dbReference type="PROSITE" id="PS50983"/>
    </source>
</evidence>
<proteinExistence type="predicted"/>
<dbReference type="EMBL" id="JRLV01000021">
    <property type="protein sequence ID" value="KGO79074.1"/>
    <property type="molecule type" value="Genomic_DNA"/>
</dbReference>
<dbReference type="PROSITE" id="PS51257">
    <property type="entry name" value="PROKAR_LIPOPROTEIN"/>
    <property type="match status" value="1"/>
</dbReference>
<dbReference type="InterPro" id="IPR050902">
    <property type="entry name" value="ABC_Transporter_SBP"/>
</dbReference>
<gene>
    <name evidence="2" type="ORF">Q763_15310</name>
</gene>
<sequence length="379" mass="42786">MKILHYPIFLFLLLAVTGCKKQEKAHKETTETVENSIVYASGLELYKHHGYTIIKVTNPWPNATESFTYVMQQKDAVVPDSLKKYTTIQVPLQSIVVTSTTHIPAMEMLGVENTLVGYPGTDFISSEKTRKRIDSGLVKDVGQNEGLNTEIMIDLSPDAVVGFSISSNNKSMNTLKDSGLTVLYNGDWTEQSPLGRAEWIKFFGALYSREREANIIFKQIVKDYNDAKKIAQNTTEKPTVMAGAIFQDQWNLPQGGSWGAQFLKDANADYLWKDTDGTGSLSLSFETVLDKAENAEYWIGPNSYTSLTQMTENNPHYGQFQSFKNKKVYSFGTKRGPTGGYVYYELSATRPDLVLKDLIKIFHPELLPDYELYFFEKLN</sequence>
<dbReference type="PANTHER" id="PTHR30535">
    <property type="entry name" value="VITAMIN B12-BINDING PROTEIN"/>
    <property type="match status" value="1"/>
</dbReference>
<dbReference type="Gene3D" id="3.40.50.1980">
    <property type="entry name" value="Nitrogenase molybdenum iron protein domain"/>
    <property type="match status" value="2"/>
</dbReference>
<organism evidence="2 3">
    <name type="scientific">Flavobacterium beibuense F44-8</name>
    <dbReference type="NCBI Taxonomy" id="1406840"/>
    <lineage>
        <taxon>Bacteria</taxon>
        <taxon>Pseudomonadati</taxon>
        <taxon>Bacteroidota</taxon>
        <taxon>Flavobacteriia</taxon>
        <taxon>Flavobacteriales</taxon>
        <taxon>Flavobacteriaceae</taxon>
        <taxon>Flavobacterium</taxon>
    </lineage>
</organism>
<protein>
    <submittedName>
        <fullName evidence="2">ABC transporter substrate-binding protein</fullName>
    </submittedName>
</protein>
<dbReference type="AlphaFoldDB" id="A0A0A2LGP8"/>
<evidence type="ECO:0000313" key="3">
    <source>
        <dbReference type="Proteomes" id="UP000030129"/>
    </source>
</evidence>
<dbReference type="Pfam" id="PF01497">
    <property type="entry name" value="Peripla_BP_2"/>
    <property type="match status" value="1"/>
</dbReference>
<accession>A0A0A2LGP8</accession>
<name>A0A0A2LGP8_9FLAO</name>
<dbReference type="PANTHER" id="PTHR30535:SF34">
    <property type="entry name" value="MOLYBDATE-BINDING PROTEIN MOLA"/>
    <property type="match status" value="1"/>
</dbReference>
<evidence type="ECO:0000313" key="2">
    <source>
        <dbReference type="EMBL" id="KGO79074.1"/>
    </source>
</evidence>
<feature type="domain" description="Fe/B12 periplasmic-binding" evidence="1">
    <location>
        <begin position="94"/>
        <end position="366"/>
    </location>
</feature>
<dbReference type="InterPro" id="IPR002491">
    <property type="entry name" value="ABC_transptr_periplasmic_BD"/>
</dbReference>
<dbReference type="RefSeq" id="WP_035135781.1">
    <property type="nucleotide sequence ID" value="NZ_JRLV01000021.1"/>
</dbReference>
<dbReference type="PROSITE" id="PS50983">
    <property type="entry name" value="FE_B12_PBP"/>
    <property type="match status" value="1"/>
</dbReference>
<dbReference type="Proteomes" id="UP000030129">
    <property type="component" value="Unassembled WGS sequence"/>
</dbReference>
<dbReference type="SUPFAM" id="SSF53807">
    <property type="entry name" value="Helical backbone' metal receptor"/>
    <property type="match status" value="1"/>
</dbReference>
<dbReference type="GO" id="GO:0071281">
    <property type="term" value="P:cellular response to iron ion"/>
    <property type="evidence" value="ECO:0007669"/>
    <property type="project" value="TreeGrafter"/>
</dbReference>
<reference evidence="2 3" key="1">
    <citation type="submission" date="2013-09" db="EMBL/GenBank/DDBJ databases">
        <authorList>
            <person name="Zeng Z."/>
            <person name="Chen C."/>
        </authorList>
    </citation>
    <scope>NUCLEOTIDE SEQUENCE [LARGE SCALE GENOMIC DNA]</scope>
    <source>
        <strain evidence="2 3">F44-8</strain>
    </source>
</reference>
<dbReference type="eggNOG" id="COG0614">
    <property type="taxonomic scope" value="Bacteria"/>
</dbReference>
<dbReference type="STRING" id="1406840.Q763_15310"/>
<keyword evidence="3" id="KW-1185">Reference proteome</keyword>